<reference evidence="2" key="1">
    <citation type="journal article" date="2014" name="Int. J. Syst. Evol. Microbiol.">
        <title>Complete genome sequence of Corynebacterium casei LMG S-19264T (=DSM 44701T), isolated from a smear-ripened cheese.</title>
        <authorList>
            <consortium name="US DOE Joint Genome Institute (JGI-PGF)"/>
            <person name="Walter F."/>
            <person name="Albersmeier A."/>
            <person name="Kalinowski J."/>
            <person name="Ruckert C."/>
        </authorList>
    </citation>
    <scope>NUCLEOTIDE SEQUENCE</scope>
    <source>
        <strain evidence="2">CGMCC 1.10859</strain>
    </source>
</reference>
<dbReference type="AlphaFoldDB" id="A0AAN4UUI1"/>
<reference evidence="2" key="2">
    <citation type="submission" date="2023-06" db="EMBL/GenBank/DDBJ databases">
        <authorList>
            <person name="Sun Q."/>
            <person name="Zhou Y."/>
        </authorList>
    </citation>
    <scope>NUCLEOTIDE SEQUENCE</scope>
    <source>
        <strain evidence="2">CGMCC 1.10859</strain>
    </source>
</reference>
<feature type="transmembrane region" description="Helical" evidence="1">
    <location>
        <begin position="57"/>
        <end position="81"/>
    </location>
</feature>
<accession>A0AAN4UUI1</accession>
<feature type="transmembrane region" description="Helical" evidence="1">
    <location>
        <begin position="102"/>
        <end position="122"/>
    </location>
</feature>
<evidence type="ECO:0008006" key="4">
    <source>
        <dbReference type="Google" id="ProtNLM"/>
    </source>
</evidence>
<dbReference type="EMBL" id="BNAB01000021">
    <property type="protein sequence ID" value="GHE05129.1"/>
    <property type="molecule type" value="Genomic_DNA"/>
</dbReference>
<keyword evidence="1" id="KW-1133">Transmembrane helix</keyword>
<keyword evidence="1" id="KW-0472">Membrane</keyword>
<evidence type="ECO:0000313" key="3">
    <source>
        <dbReference type="Proteomes" id="UP000634647"/>
    </source>
</evidence>
<dbReference type="Pfam" id="PF10011">
    <property type="entry name" value="DUF2254"/>
    <property type="match status" value="1"/>
</dbReference>
<feature type="transmembrane region" description="Helical" evidence="1">
    <location>
        <begin position="134"/>
        <end position="155"/>
    </location>
</feature>
<dbReference type="RefSeq" id="WP_081824929.1">
    <property type="nucleotide sequence ID" value="NZ_FNOB01000023.1"/>
</dbReference>
<keyword evidence="1" id="KW-0812">Transmembrane</keyword>
<name>A0AAN4UUI1_9RHOB</name>
<gene>
    <name evidence="2" type="ORF">GCM10008024_34830</name>
</gene>
<protein>
    <recommendedName>
        <fullName evidence="4">DUF2254 domain-containing protein</fullName>
    </recommendedName>
</protein>
<sequence length="424" mass="45782">MMNSKRLWKLLRLTRELWVRTAILAVLALVAALLAEFLGPIIPASIAKNFGRGAALPLLNIIANSMLTVTTFSLTIMVTAYQQASLQSTPRAQRVLLEDTTTHTVLATFLGAFIFSLLSIILMRAHVYDDRAAVVVFGFTVAVVAMVVVAILRWIEHLSRLGFMDDTLDQIEGQARMALEIRRERPSLGARPLSAAAVIPGGCRKIRAGRGGYVQFIDTGAISSCVEAAGTEFYLAVLPGDHVTHDTPLGHAIGGDAEHHAKIADAIHIGRVRTADQDPRFGLLVLSEIASRALSPGVNDPGTAIDVAFRLERLLLDHARPSKAAQEVTYPRVHAPVLTDAHLVSDAFSALSRDGAPLIEVAMRLQHALRMLRERGAPEMAAAAEDVARTALAYAEAALPLSSECDRLWRASGLTRPEEGPKKA</sequence>
<organism evidence="2 3">
    <name type="scientific">Allgaiera indica</name>
    <dbReference type="NCBI Taxonomy" id="765699"/>
    <lineage>
        <taxon>Bacteria</taxon>
        <taxon>Pseudomonadati</taxon>
        <taxon>Pseudomonadota</taxon>
        <taxon>Alphaproteobacteria</taxon>
        <taxon>Rhodobacterales</taxon>
        <taxon>Paracoccaceae</taxon>
        <taxon>Allgaiera</taxon>
    </lineage>
</organism>
<evidence type="ECO:0000313" key="2">
    <source>
        <dbReference type="EMBL" id="GHE05129.1"/>
    </source>
</evidence>
<dbReference type="InterPro" id="IPR018723">
    <property type="entry name" value="DUF2254_membrane"/>
</dbReference>
<proteinExistence type="predicted"/>
<evidence type="ECO:0000256" key="1">
    <source>
        <dbReference type="SAM" id="Phobius"/>
    </source>
</evidence>
<comment type="caution">
    <text evidence="2">The sequence shown here is derived from an EMBL/GenBank/DDBJ whole genome shotgun (WGS) entry which is preliminary data.</text>
</comment>
<dbReference type="Proteomes" id="UP000634647">
    <property type="component" value="Unassembled WGS sequence"/>
</dbReference>